<sequence length="64" mass="7742">MSSMIKIALEEQRKYYSQKLLAIGVYNLEIMEQMTLSELKNEYKYFYHNVPEIKRQKKMGDFSI</sequence>
<evidence type="ECO:0000313" key="1">
    <source>
        <dbReference type="EMBL" id="MED4403675.1"/>
    </source>
</evidence>
<proteinExistence type="predicted"/>
<keyword evidence="2" id="KW-1185">Reference proteome</keyword>
<protein>
    <submittedName>
        <fullName evidence="1">Stress protein</fullName>
    </submittedName>
</protein>
<comment type="caution">
    <text evidence="1">The sequence shown here is derived from an EMBL/GenBank/DDBJ whole genome shotgun (WGS) entry which is preliminary data.</text>
</comment>
<dbReference type="EMBL" id="JARTFS010000018">
    <property type="protein sequence ID" value="MED4403675.1"/>
    <property type="molecule type" value="Genomic_DNA"/>
</dbReference>
<organism evidence="1 2">
    <name type="scientific">Metabacillus fastidiosus</name>
    <dbReference type="NCBI Taxonomy" id="1458"/>
    <lineage>
        <taxon>Bacteria</taxon>
        <taxon>Bacillati</taxon>
        <taxon>Bacillota</taxon>
        <taxon>Bacilli</taxon>
        <taxon>Bacillales</taxon>
        <taxon>Bacillaceae</taxon>
        <taxon>Metabacillus</taxon>
    </lineage>
</organism>
<dbReference type="Proteomes" id="UP001342826">
    <property type="component" value="Unassembled WGS sequence"/>
</dbReference>
<evidence type="ECO:0000313" key="2">
    <source>
        <dbReference type="Proteomes" id="UP001342826"/>
    </source>
</evidence>
<gene>
    <name evidence="1" type="ORF">P9271_20405</name>
</gene>
<name>A0ABU6P3M0_9BACI</name>
<accession>A0ABU6P3M0</accession>
<reference evidence="1 2" key="1">
    <citation type="submission" date="2023-03" db="EMBL/GenBank/DDBJ databases">
        <title>Bacillus Genome Sequencing.</title>
        <authorList>
            <person name="Dunlap C."/>
        </authorList>
    </citation>
    <scope>NUCLEOTIDE SEQUENCE [LARGE SCALE GENOMIC DNA]</scope>
    <source>
        <strain evidence="1 2">NRS-1717</strain>
    </source>
</reference>